<feature type="transmembrane region" description="Helical" evidence="1">
    <location>
        <begin position="32"/>
        <end position="52"/>
    </location>
</feature>
<evidence type="ECO:0000256" key="1">
    <source>
        <dbReference type="SAM" id="Phobius"/>
    </source>
</evidence>
<feature type="transmembrane region" description="Helical" evidence="1">
    <location>
        <begin position="469"/>
        <end position="485"/>
    </location>
</feature>
<feature type="transmembrane region" description="Helical" evidence="1">
    <location>
        <begin position="309"/>
        <end position="331"/>
    </location>
</feature>
<feature type="transmembrane region" description="Helical" evidence="1">
    <location>
        <begin position="58"/>
        <end position="77"/>
    </location>
</feature>
<feature type="transmembrane region" description="Helical" evidence="1">
    <location>
        <begin position="439"/>
        <end position="457"/>
    </location>
</feature>
<feature type="transmembrane region" description="Helical" evidence="1">
    <location>
        <begin position="243"/>
        <end position="264"/>
    </location>
</feature>
<evidence type="ECO:0000313" key="3">
    <source>
        <dbReference type="Proteomes" id="UP000652307"/>
    </source>
</evidence>
<feature type="transmembrane region" description="Helical" evidence="1">
    <location>
        <begin position="202"/>
        <end position="223"/>
    </location>
</feature>
<sequence length="486" mass="53886">MSLLKSLEEKYMHLIAVSDPNLRKYRNARKEVGLTFYSSLFSSALLLAFYLAFGNIDLMTALLILALPLLLIFKILNTAFSIQSLRKNVEQEFAFLLIASASVSKTGLELSEYLKFSANSKAMKGIKAIGERFVQLSELFGNNEAFHYISNILGGRVRQLLNEYASSLSSGTALYMLRDRANDMVKNAQVELEKSIQSRIMLALLLIALLGMAPSMITGFFALQSFSLTEGSSNAPSNSTYAFAWGALAFLPLLLSMIPDYPLAMRVIFRKDVERALNLIAFSAGSLLFLPAMILAINGNAQEFRRLVFELSLIALILSLPGFISTLRAVFASSVDEIAEDMLNHVRVWRSLLLYRGETMERERRKSVKPWIVVFMDEARHFFKSAGDCDPNIFQLLVDFIHESERSLKKFTQVLAIVFGTSLFSPIMSAMMLNLGGTLFPSQIAIAYVSALTYGIVAEKLALGKLKSALIPSIAALVFALSAPIH</sequence>
<dbReference type="Proteomes" id="UP000652307">
    <property type="component" value="Unassembled WGS sequence"/>
</dbReference>
<feature type="transmembrane region" description="Helical" evidence="1">
    <location>
        <begin position="276"/>
        <end position="297"/>
    </location>
</feature>
<dbReference type="AlphaFoldDB" id="A0A843A9T2"/>
<evidence type="ECO:0000313" key="2">
    <source>
        <dbReference type="EMBL" id="MBE9390834.1"/>
    </source>
</evidence>
<protein>
    <submittedName>
        <fullName evidence="2">Uncharacterized protein</fullName>
    </submittedName>
</protein>
<gene>
    <name evidence="2" type="ORF">IOK49_01880</name>
</gene>
<keyword evidence="1" id="KW-0472">Membrane</keyword>
<name>A0A843A9T2_9CREN</name>
<keyword evidence="1" id="KW-1133">Transmembrane helix</keyword>
<proteinExistence type="predicted"/>
<reference evidence="2" key="1">
    <citation type="submission" date="2020-10" db="EMBL/GenBank/DDBJ databases">
        <title>Fervidococcus fontis strain 3639Fd - the first crenarchaeon capable of growth on lipids.</title>
        <authorList>
            <person name="Kochetkova T.V."/>
            <person name="Elcheninov A.G."/>
            <person name="Toschakov S.V."/>
            <person name="Kublanov I.V."/>
        </authorList>
    </citation>
    <scope>NUCLEOTIDE SEQUENCE</scope>
    <source>
        <strain evidence="2">3639Fd</strain>
    </source>
</reference>
<organism evidence="2 3">
    <name type="scientific">Fervidicoccus fontis</name>
    <dbReference type="NCBI Taxonomy" id="683846"/>
    <lineage>
        <taxon>Archaea</taxon>
        <taxon>Thermoproteota</taxon>
        <taxon>Thermoprotei</taxon>
        <taxon>Fervidicoccales</taxon>
        <taxon>Fervidicoccaceae</taxon>
        <taxon>Fervidicoccus</taxon>
    </lineage>
</organism>
<keyword evidence="1" id="KW-0812">Transmembrane</keyword>
<comment type="caution">
    <text evidence="2">The sequence shown here is derived from an EMBL/GenBank/DDBJ whole genome shotgun (WGS) entry which is preliminary data.</text>
</comment>
<dbReference type="RefSeq" id="WP_193803408.1">
    <property type="nucleotide sequence ID" value="NZ_JADEZV010000001.1"/>
</dbReference>
<dbReference type="EMBL" id="JADEZV010000001">
    <property type="protein sequence ID" value="MBE9390834.1"/>
    <property type="molecule type" value="Genomic_DNA"/>
</dbReference>
<feature type="transmembrane region" description="Helical" evidence="1">
    <location>
        <begin position="414"/>
        <end position="433"/>
    </location>
</feature>
<accession>A0A843A9T2</accession>